<keyword evidence="2" id="KW-0812">Transmembrane</keyword>
<organism evidence="4 5">
    <name type="scientific">Arcobacter porcinus</name>
    <dbReference type="NCBI Taxonomy" id="1935204"/>
    <lineage>
        <taxon>Bacteria</taxon>
        <taxon>Pseudomonadati</taxon>
        <taxon>Campylobacterota</taxon>
        <taxon>Epsilonproteobacteria</taxon>
        <taxon>Campylobacterales</taxon>
        <taxon>Arcobacteraceae</taxon>
        <taxon>Arcobacter</taxon>
    </lineage>
</organism>
<feature type="compositionally biased region" description="Gly residues" evidence="1">
    <location>
        <begin position="491"/>
        <end position="504"/>
    </location>
</feature>
<proteinExistence type="predicted"/>
<feature type="region of interest" description="Disordered" evidence="1">
    <location>
        <begin position="476"/>
        <end position="504"/>
    </location>
</feature>
<feature type="region of interest" description="Disordered" evidence="1">
    <location>
        <begin position="87"/>
        <end position="109"/>
    </location>
</feature>
<evidence type="ECO:0000313" key="5">
    <source>
        <dbReference type="Proteomes" id="UP000093159"/>
    </source>
</evidence>
<keyword evidence="2" id="KW-1133">Transmembrane helix</keyword>
<evidence type="ECO:0000313" key="4">
    <source>
        <dbReference type="EMBL" id="OCL93029.1"/>
    </source>
</evidence>
<sequence>MKRILLVLIFFSNLAFSFTCTTHKKYQASSSDFQKSSYCSGGFKNRISLKYGDVVRVSSGIKIYDAEISCKEQPAYECVDATGKALPNTSNHKNDKGEDLIPNEDGTLVPIPTEPTAPDEKGKCPAGTKAGYINQKLNGGIPVHGSNKPYSPKDDTVHCVPINQLDDKFGDYEDTFKPLDEPYALLPNNVRKEIKHAHERGENSVTFPDGTKATANKDNNTIVVEHPDGSKDTYYPDNRVEHTPKPNDGGENGGGGSTGGGSTGGNDGGSTGGNDGGSTGGNDGGSTGGTGGGSNGGNDGGSTGGNDGGSTGGNDGGSTGGNDGGSTGGGSTGGGSNGGDNGGSTGGDNETPKEDDKPKEDGEDEPVAKSCNDKDMTLQEKLLCEMNEGVKKLNSEGKPSNSLNQLMKDLNIKGTNQVEVLDKINKNNFELNSKVDTTNTNLSNLNHETKETNKKLDSLNTSINSLNSTLGKIETNTQKIGSTGGNSTIPGNGGDGETGTGGNGDGNDIFSLWENVGATNTGFEGEADGFLDSLDGFIKIFRDFKDNIDSSVKQVNDLVSTAKENIQDPTNIFINQDIINCPTTYKIDFNSEFLDTKDITIDFCEFGSKIKPVTYFFTFVILIVGLIALSFRILGVLI</sequence>
<keyword evidence="3" id="KW-0732">Signal</keyword>
<evidence type="ECO:0000256" key="2">
    <source>
        <dbReference type="SAM" id="Phobius"/>
    </source>
</evidence>
<dbReference type="EMBL" id="LDIR01000001">
    <property type="protein sequence ID" value="OCL93029.1"/>
    <property type="molecule type" value="Genomic_DNA"/>
</dbReference>
<feature type="transmembrane region" description="Helical" evidence="2">
    <location>
        <begin position="613"/>
        <end position="634"/>
    </location>
</feature>
<dbReference type="RefSeq" id="WP_066178690.1">
    <property type="nucleotide sequence ID" value="NZ_LDIR01000001.1"/>
</dbReference>
<feature type="signal peptide" evidence="3">
    <location>
        <begin position="1"/>
        <end position="17"/>
    </location>
</feature>
<feature type="region of interest" description="Disordered" evidence="1">
    <location>
        <begin position="198"/>
        <end position="374"/>
    </location>
</feature>
<dbReference type="Proteomes" id="UP000093159">
    <property type="component" value="Unassembled WGS sequence"/>
</dbReference>
<feature type="compositionally biased region" description="Polar residues" evidence="1">
    <location>
        <begin position="213"/>
        <end position="222"/>
    </location>
</feature>
<feature type="compositionally biased region" description="Polar residues" evidence="1">
    <location>
        <begin position="476"/>
        <end position="490"/>
    </location>
</feature>
<name>A0ABX2YDF6_9BACT</name>
<keyword evidence="5" id="KW-1185">Reference proteome</keyword>
<comment type="caution">
    <text evidence="4">The sequence shown here is derived from an EMBL/GenBank/DDBJ whole genome shotgun (WGS) entry which is preliminary data.</text>
</comment>
<feature type="chain" id="PRO_5046639999" evidence="3">
    <location>
        <begin position="18"/>
        <end position="638"/>
    </location>
</feature>
<accession>A0ABX2YDF6</accession>
<evidence type="ECO:0000256" key="3">
    <source>
        <dbReference type="SAM" id="SignalP"/>
    </source>
</evidence>
<keyword evidence="2" id="KW-0472">Membrane</keyword>
<gene>
    <name evidence="4" type="ORF">AAX28_00569</name>
</gene>
<feature type="compositionally biased region" description="Basic and acidic residues" evidence="1">
    <location>
        <begin position="350"/>
        <end position="360"/>
    </location>
</feature>
<protein>
    <submittedName>
        <fullName evidence="4">Uncharacterized protein</fullName>
    </submittedName>
</protein>
<reference evidence="4 5" key="1">
    <citation type="submission" date="2015-05" db="EMBL/GenBank/DDBJ databases">
        <authorList>
            <person name="Rovetto F."/>
            <person name="Cocolin L."/>
            <person name="Illeghems K."/>
            <person name="Van Nieuwerburgh F."/>
            <person name="Houf K."/>
        </authorList>
    </citation>
    <scope>NUCLEOTIDE SEQUENCE [LARGE SCALE GENOMIC DNA]</scope>
    <source>
        <strain evidence="4 5">117434</strain>
    </source>
</reference>
<feature type="compositionally biased region" description="Gly residues" evidence="1">
    <location>
        <begin position="250"/>
        <end position="346"/>
    </location>
</feature>
<evidence type="ECO:0000256" key="1">
    <source>
        <dbReference type="SAM" id="MobiDB-lite"/>
    </source>
</evidence>